<evidence type="ECO:0000256" key="2">
    <source>
        <dbReference type="ARBA" id="ARBA00022598"/>
    </source>
</evidence>
<evidence type="ECO:0000313" key="5">
    <source>
        <dbReference type="EMBL" id="ACU54084.1"/>
    </source>
</evidence>
<dbReference type="PROSITE" id="PS00455">
    <property type="entry name" value="AMP_BINDING"/>
    <property type="match status" value="1"/>
</dbReference>
<protein>
    <submittedName>
        <fullName evidence="5">AMP-dependent synthetase and ligase</fullName>
    </submittedName>
</protein>
<evidence type="ECO:0000259" key="4">
    <source>
        <dbReference type="Pfam" id="PF13193"/>
    </source>
</evidence>
<dbReference type="InterPro" id="IPR020845">
    <property type="entry name" value="AMP-binding_CS"/>
</dbReference>
<name>C7LZC6_ACIFD</name>
<dbReference type="Gene3D" id="3.30.300.30">
    <property type="match status" value="1"/>
</dbReference>
<dbReference type="InterPro" id="IPR042099">
    <property type="entry name" value="ANL_N_sf"/>
</dbReference>
<proteinExistence type="inferred from homology"/>
<dbReference type="EMBL" id="CP001631">
    <property type="protein sequence ID" value="ACU54084.1"/>
    <property type="molecule type" value="Genomic_DNA"/>
</dbReference>
<gene>
    <name evidence="5" type="ordered locus">Afer_1151</name>
</gene>
<dbReference type="eggNOG" id="COG0318">
    <property type="taxonomic scope" value="Bacteria"/>
</dbReference>
<dbReference type="STRING" id="525909.Afer_1151"/>
<sequence length="552" mass="60602">MNSTMQHGTLGVRQMFEYGATEFPDAHVHTYLGPGWVASFTFGEVAARTHRLAHALAGLGVGVGDRVATFSFNHHPHLEAYFAVPSMGAVVHTLNLRLFPDQLRFVVADAEDLVIIADNLVLGMLQAVLPEATSVRHLVIVGPVLDPGVLEAIKRARPDLAVHDYEALLEAQPPDPYPWPELDETAAAMMCYTSGTTGNPKGVVYSHRSIYLHAEMSRPLYGRRAMDLLHPAADTAIIIVPMFHAAAWGAPYTCWVSGADMVMPTRFLQPAPLVEMIERFRPTMASGVPTIWNELLRYLEDHPADLSSFRSITSGGSATPRALIEAYLERYGVALISGWGMTETSPICTLALPPAGTPRDRLADYFATAGKPVPGVELRVVGEDGTALPRDGVALGEIEVRGPWITAGYYHLDDAERFHDGWLRTGDMGTIDPEGYLRISDRTKDVIKSGGEWISSIELENQLMAHPAVAEAAVIGIPDEKWVERPLALVVLREGATVTTDELRAFLASRVAKWWLPERFAFVDEIPKTSVGKFDKKVLRQRFTEGQLIVVT</sequence>
<feature type="domain" description="AMP-dependent synthetase/ligase" evidence="3">
    <location>
        <begin position="17"/>
        <end position="410"/>
    </location>
</feature>
<dbReference type="Pfam" id="PF00501">
    <property type="entry name" value="AMP-binding"/>
    <property type="match status" value="1"/>
</dbReference>
<dbReference type="InterPro" id="IPR050237">
    <property type="entry name" value="ATP-dep_AMP-bd_enzyme"/>
</dbReference>
<comment type="similarity">
    <text evidence="1">Belongs to the ATP-dependent AMP-binding enzyme family.</text>
</comment>
<dbReference type="Gene3D" id="3.40.50.12780">
    <property type="entry name" value="N-terminal domain of ligase-like"/>
    <property type="match status" value="1"/>
</dbReference>
<dbReference type="NCBIfam" id="NF004837">
    <property type="entry name" value="PRK06187.1"/>
    <property type="match status" value="1"/>
</dbReference>
<dbReference type="CDD" id="cd12119">
    <property type="entry name" value="ttLC_FACS_AlkK_like"/>
    <property type="match status" value="1"/>
</dbReference>
<accession>C7LZC6</accession>
<feature type="domain" description="AMP-binding enzyme C-terminal" evidence="4">
    <location>
        <begin position="458"/>
        <end position="533"/>
    </location>
</feature>
<dbReference type="InterPro" id="IPR025110">
    <property type="entry name" value="AMP-bd_C"/>
</dbReference>
<evidence type="ECO:0000256" key="1">
    <source>
        <dbReference type="ARBA" id="ARBA00006432"/>
    </source>
</evidence>
<dbReference type="PANTHER" id="PTHR43767">
    <property type="entry name" value="LONG-CHAIN-FATTY-ACID--COA LIGASE"/>
    <property type="match status" value="1"/>
</dbReference>
<reference evidence="5 6" key="1">
    <citation type="journal article" date="2009" name="Stand. Genomic Sci.">
        <title>Complete genome sequence of Acidimicrobium ferrooxidans type strain (ICP).</title>
        <authorList>
            <person name="Clum A."/>
            <person name="Nolan M."/>
            <person name="Lang E."/>
            <person name="Glavina Del Rio T."/>
            <person name="Tice H."/>
            <person name="Copeland A."/>
            <person name="Cheng J.F."/>
            <person name="Lucas S."/>
            <person name="Chen F."/>
            <person name="Bruce D."/>
            <person name="Goodwin L."/>
            <person name="Pitluck S."/>
            <person name="Ivanova N."/>
            <person name="Mavrommatis K."/>
            <person name="Mikhailova N."/>
            <person name="Pati A."/>
            <person name="Chen A."/>
            <person name="Palaniappan K."/>
            <person name="Goker M."/>
            <person name="Spring S."/>
            <person name="Land M."/>
            <person name="Hauser L."/>
            <person name="Chang Y.J."/>
            <person name="Jeffries C.C."/>
            <person name="Chain P."/>
            <person name="Bristow J."/>
            <person name="Eisen J.A."/>
            <person name="Markowitz V."/>
            <person name="Hugenholtz P."/>
            <person name="Kyrpides N.C."/>
            <person name="Klenk H.P."/>
            <person name="Lapidus A."/>
        </authorList>
    </citation>
    <scope>NUCLEOTIDE SEQUENCE [LARGE SCALE GENOMIC DNA]</scope>
    <source>
        <strain evidence="6">DSM 10331 / JCM 15462 / NBRC 103882 / ICP</strain>
    </source>
</reference>
<dbReference type="GO" id="GO:0016877">
    <property type="term" value="F:ligase activity, forming carbon-sulfur bonds"/>
    <property type="evidence" value="ECO:0007669"/>
    <property type="project" value="UniProtKB-ARBA"/>
</dbReference>
<dbReference type="KEGG" id="afo:Afer_1151"/>
<dbReference type="HOGENOM" id="CLU_000022_59_5_11"/>
<dbReference type="AlphaFoldDB" id="C7LZC6"/>
<keyword evidence="6" id="KW-1185">Reference proteome</keyword>
<dbReference type="Pfam" id="PF13193">
    <property type="entry name" value="AMP-binding_C"/>
    <property type="match status" value="1"/>
</dbReference>
<dbReference type="InterPro" id="IPR000873">
    <property type="entry name" value="AMP-dep_synth/lig_dom"/>
</dbReference>
<dbReference type="FunFam" id="3.30.300.30:FF:000008">
    <property type="entry name" value="2,3-dihydroxybenzoate-AMP ligase"/>
    <property type="match status" value="1"/>
</dbReference>
<dbReference type="SUPFAM" id="SSF56801">
    <property type="entry name" value="Acetyl-CoA synthetase-like"/>
    <property type="match status" value="1"/>
</dbReference>
<evidence type="ECO:0000259" key="3">
    <source>
        <dbReference type="Pfam" id="PF00501"/>
    </source>
</evidence>
<dbReference type="InterPro" id="IPR045851">
    <property type="entry name" value="AMP-bd_C_sf"/>
</dbReference>
<organism evidence="5 6">
    <name type="scientific">Acidimicrobium ferrooxidans (strain DSM 10331 / JCM 15462 / NBRC 103882 / ICP)</name>
    <dbReference type="NCBI Taxonomy" id="525909"/>
    <lineage>
        <taxon>Bacteria</taxon>
        <taxon>Bacillati</taxon>
        <taxon>Actinomycetota</taxon>
        <taxon>Acidimicrobiia</taxon>
        <taxon>Acidimicrobiales</taxon>
        <taxon>Acidimicrobiaceae</taxon>
        <taxon>Acidimicrobium</taxon>
    </lineage>
</organism>
<evidence type="ECO:0000313" key="6">
    <source>
        <dbReference type="Proteomes" id="UP000000771"/>
    </source>
</evidence>
<dbReference type="Proteomes" id="UP000000771">
    <property type="component" value="Chromosome"/>
</dbReference>
<dbReference type="PANTHER" id="PTHR43767:SF11">
    <property type="entry name" value="MEDIUM-CHAIN-FATTY-ACID--COA LIGASE"/>
    <property type="match status" value="1"/>
</dbReference>
<keyword evidence="2 5" id="KW-0436">Ligase</keyword>
<dbReference type="RefSeq" id="WP_015798570.1">
    <property type="nucleotide sequence ID" value="NC_013124.1"/>
</dbReference>